<sequence>MCNVCINMNLELRIIFTVRNNTYACLFKIKY</sequence>
<proteinExistence type="predicted"/>
<dbReference type="AlphaFoldDB" id="A0A0E9R5S9"/>
<reference evidence="1" key="2">
    <citation type="journal article" date="2015" name="Fish Shellfish Immunol.">
        <title>Early steps in the European eel (Anguilla anguilla)-Vibrio vulnificus interaction in the gills: Role of the RtxA13 toxin.</title>
        <authorList>
            <person name="Callol A."/>
            <person name="Pajuelo D."/>
            <person name="Ebbesson L."/>
            <person name="Teles M."/>
            <person name="MacKenzie S."/>
            <person name="Amaro C."/>
        </authorList>
    </citation>
    <scope>NUCLEOTIDE SEQUENCE</scope>
</reference>
<dbReference type="EMBL" id="GBXM01084113">
    <property type="protein sequence ID" value="JAH24464.1"/>
    <property type="molecule type" value="Transcribed_RNA"/>
</dbReference>
<name>A0A0E9R5S9_ANGAN</name>
<accession>A0A0E9R5S9</accession>
<evidence type="ECO:0000313" key="1">
    <source>
        <dbReference type="EMBL" id="JAH24464.1"/>
    </source>
</evidence>
<protein>
    <submittedName>
        <fullName evidence="1">Uncharacterized protein</fullName>
    </submittedName>
</protein>
<organism evidence="1">
    <name type="scientific">Anguilla anguilla</name>
    <name type="common">European freshwater eel</name>
    <name type="synonym">Muraena anguilla</name>
    <dbReference type="NCBI Taxonomy" id="7936"/>
    <lineage>
        <taxon>Eukaryota</taxon>
        <taxon>Metazoa</taxon>
        <taxon>Chordata</taxon>
        <taxon>Craniata</taxon>
        <taxon>Vertebrata</taxon>
        <taxon>Euteleostomi</taxon>
        <taxon>Actinopterygii</taxon>
        <taxon>Neopterygii</taxon>
        <taxon>Teleostei</taxon>
        <taxon>Anguilliformes</taxon>
        <taxon>Anguillidae</taxon>
        <taxon>Anguilla</taxon>
    </lineage>
</organism>
<reference evidence="1" key="1">
    <citation type="submission" date="2014-11" db="EMBL/GenBank/DDBJ databases">
        <authorList>
            <person name="Amaro Gonzalez C."/>
        </authorList>
    </citation>
    <scope>NUCLEOTIDE SEQUENCE</scope>
</reference>